<accession>A0A2A6CY56</accession>
<dbReference type="EnsemblMetazoa" id="PPA44281.1">
    <property type="protein sequence ID" value="PPA44281.1"/>
    <property type="gene ID" value="WBGene00282650"/>
</dbReference>
<evidence type="ECO:0000313" key="2">
    <source>
        <dbReference type="Proteomes" id="UP000005239"/>
    </source>
</evidence>
<proteinExistence type="predicted"/>
<protein>
    <submittedName>
        <fullName evidence="1">Uncharacterized protein</fullName>
    </submittedName>
</protein>
<name>A0A2A6CY56_PRIPA</name>
<sequence length="107" mass="12157">MPKKYAHSAIHKSKRESDRLYLADSNILQQLESPRQLVSVEGDCGLLLWKLRIAVHLRLLLTTKPAMFITPAAIASIDHVMMSVKRMISYQDGESVSIIRMLHTELT</sequence>
<dbReference type="Proteomes" id="UP000005239">
    <property type="component" value="Unassembled WGS sequence"/>
</dbReference>
<organism evidence="1 2">
    <name type="scientific">Pristionchus pacificus</name>
    <name type="common">Parasitic nematode worm</name>
    <dbReference type="NCBI Taxonomy" id="54126"/>
    <lineage>
        <taxon>Eukaryota</taxon>
        <taxon>Metazoa</taxon>
        <taxon>Ecdysozoa</taxon>
        <taxon>Nematoda</taxon>
        <taxon>Chromadorea</taxon>
        <taxon>Rhabditida</taxon>
        <taxon>Rhabditina</taxon>
        <taxon>Diplogasteromorpha</taxon>
        <taxon>Diplogasteroidea</taxon>
        <taxon>Neodiplogasteridae</taxon>
        <taxon>Pristionchus</taxon>
    </lineage>
</organism>
<keyword evidence="2" id="KW-1185">Reference proteome</keyword>
<gene>
    <name evidence="1" type="primary">WBGene00282650</name>
</gene>
<reference evidence="1" key="2">
    <citation type="submission" date="2022-06" db="UniProtKB">
        <authorList>
            <consortium name="EnsemblMetazoa"/>
        </authorList>
    </citation>
    <scope>IDENTIFICATION</scope>
    <source>
        <strain evidence="1">PS312</strain>
    </source>
</reference>
<accession>A0A8R1Z303</accession>
<evidence type="ECO:0000313" key="1">
    <source>
        <dbReference type="EnsemblMetazoa" id="PPA44281.1"/>
    </source>
</evidence>
<dbReference type="AlphaFoldDB" id="A0A2A6CY56"/>
<reference evidence="2" key="1">
    <citation type="journal article" date="2008" name="Nat. Genet.">
        <title>The Pristionchus pacificus genome provides a unique perspective on nematode lifestyle and parasitism.</title>
        <authorList>
            <person name="Dieterich C."/>
            <person name="Clifton S.W."/>
            <person name="Schuster L.N."/>
            <person name="Chinwalla A."/>
            <person name="Delehaunty K."/>
            <person name="Dinkelacker I."/>
            <person name="Fulton L."/>
            <person name="Fulton R."/>
            <person name="Godfrey J."/>
            <person name="Minx P."/>
            <person name="Mitreva M."/>
            <person name="Roeseler W."/>
            <person name="Tian H."/>
            <person name="Witte H."/>
            <person name="Yang S.P."/>
            <person name="Wilson R.K."/>
            <person name="Sommer R.J."/>
        </authorList>
    </citation>
    <scope>NUCLEOTIDE SEQUENCE [LARGE SCALE GENOMIC DNA]</scope>
    <source>
        <strain evidence="2">PS312</strain>
    </source>
</reference>